<accession>U1Y1S1</accession>
<dbReference type="EMBL" id="AWSJ01000371">
    <property type="protein sequence ID" value="ERI04891.1"/>
    <property type="molecule type" value="Genomic_DNA"/>
</dbReference>
<gene>
    <name evidence="1" type="ORF">HMPREF0083_05895</name>
</gene>
<comment type="caution">
    <text evidence="1">The sequence shown here is derived from an EMBL/GenBank/DDBJ whole genome shotgun (WGS) entry which is preliminary data.</text>
</comment>
<sequence length="45" mass="5415">MFKYTLSLFSCCFAYPLYYKLTFNHPLLRTFASFCAMLLYAEKQK</sequence>
<evidence type="ECO:0000313" key="1">
    <source>
        <dbReference type="EMBL" id="ERI04891.1"/>
    </source>
</evidence>
<protein>
    <submittedName>
        <fullName evidence="1">Uncharacterized protein</fullName>
    </submittedName>
</protein>
<organism evidence="1 2">
    <name type="scientific">Aneurinibacillus aneurinilyticus ATCC 12856</name>
    <dbReference type="NCBI Taxonomy" id="649747"/>
    <lineage>
        <taxon>Bacteria</taxon>
        <taxon>Bacillati</taxon>
        <taxon>Bacillota</taxon>
        <taxon>Bacilli</taxon>
        <taxon>Bacillales</taxon>
        <taxon>Paenibacillaceae</taxon>
        <taxon>Aneurinibacillus group</taxon>
        <taxon>Aneurinibacillus</taxon>
    </lineage>
</organism>
<dbReference type="HOGENOM" id="CLU_3195473_0_0_9"/>
<name>U1Y1S1_ANEAE</name>
<keyword evidence="2" id="KW-1185">Reference proteome</keyword>
<proteinExistence type="predicted"/>
<dbReference type="Proteomes" id="UP000016511">
    <property type="component" value="Unassembled WGS sequence"/>
</dbReference>
<evidence type="ECO:0000313" key="2">
    <source>
        <dbReference type="Proteomes" id="UP000016511"/>
    </source>
</evidence>
<reference evidence="1 2" key="1">
    <citation type="submission" date="2013-08" db="EMBL/GenBank/DDBJ databases">
        <authorList>
            <person name="Weinstock G."/>
            <person name="Sodergren E."/>
            <person name="Wylie T."/>
            <person name="Fulton L."/>
            <person name="Fulton R."/>
            <person name="Fronick C."/>
            <person name="O'Laughlin M."/>
            <person name="Godfrey J."/>
            <person name="Miner T."/>
            <person name="Herter B."/>
            <person name="Appelbaum E."/>
            <person name="Cordes M."/>
            <person name="Lek S."/>
            <person name="Wollam A."/>
            <person name="Pepin K.H."/>
            <person name="Palsikar V.B."/>
            <person name="Mitreva M."/>
            <person name="Wilson R.K."/>
        </authorList>
    </citation>
    <scope>NUCLEOTIDE SEQUENCE [LARGE SCALE GENOMIC DNA]</scope>
    <source>
        <strain evidence="1 2">ATCC 12856</strain>
    </source>
</reference>
<dbReference type="AlphaFoldDB" id="U1Y1S1"/>